<proteinExistence type="predicted"/>
<gene>
    <name evidence="1" type="ORF">BW686_05255</name>
</gene>
<evidence type="ECO:0000313" key="1">
    <source>
        <dbReference type="EMBL" id="OUM08722.1"/>
    </source>
</evidence>
<evidence type="ECO:0000313" key="2">
    <source>
        <dbReference type="Proteomes" id="UP000195128"/>
    </source>
</evidence>
<name>A0A244EW87_PSESX</name>
<dbReference type="EMBL" id="MTSA01000003">
    <property type="protein sequence ID" value="OUM08722.1"/>
    <property type="molecule type" value="Genomic_DNA"/>
</dbReference>
<sequence>MCRSKEPIAGVFFLLVLAAGGLVAQEPFPHFGIDLPSDMLNGESPPRPVSQRQTMPLDERRFSSVMLESANLYAVLEQPAQL</sequence>
<dbReference type="OrthoDB" id="7025155at2"/>
<reference evidence="1 2" key="1">
    <citation type="submission" date="2017-01" db="EMBL/GenBank/DDBJ databases">
        <authorList>
            <person name="Mah S.A."/>
            <person name="Swanson W.J."/>
            <person name="Moy G.W."/>
            <person name="Vacquier V.D."/>
        </authorList>
    </citation>
    <scope>NUCLEOTIDE SEQUENCE [LARGE SCALE GENOMIC DNA]</scope>
    <source>
        <strain evidence="1">PDD-32b-74</strain>
    </source>
</reference>
<dbReference type="RefSeq" id="WP_084915023.1">
    <property type="nucleotide sequence ID" value="NZ_MTSA01000003.1"/>
</dbReference>
<protein>
    <submittedName>
        <fullName evidence="1">Uncharacterized protein</fullName>
    </submittedName>
</protein>
<dbReference type="AlphaFoldDB" id="A0A244EW87"/>
<accession>A0A244EW87</accession>
<dbReference type="Proteomes" id="UP000195128">
    <property type="component" value="Unassembled WGS sequence"/>
</dbReference>
<comment type="caution">
    <text evidence="1">The sequence shown here is derived from an EMBL/GenBank/DDBJ whole genome shotgun (WGS) entry which is preliminary data.</text>
</comment>
<organism evidence="1 2">
    <name type="scientific">Pseudomonas syringae</name>
    <dbReference type="NCBI Taxonomy" id="317"/>
    <lineage>
        <taxon>Bacteria</taxon>
        <taxon>Pseudomonadati</taxon>
        <taxon>Pseudomonadota</taxon>
        <taxon>Gammaproteobacteria</taxon>
        <taxon>Pseudomonadales</taxon>
        <taxon>Pseudomonadaceae</taxon>
        <taxon>Pseudomonas</taxon>
    </lineage>
</organism>